<dbReference type="SMART" id="SM00530">
    <property type="entry name" value="HTH_XRE"/>
    <property type="match status" value="1"/>
</dbReference>
<dbReference type="RefSeq" id="WP_241368800.1">
    <property type="nucleotide sequence ID" value="NZ_JAKZFC010000002.1"/>
</dbReference>
<dbReference type="Gene3D" id="1.10.260.40">
    <property type="entry name" value="lambda repressor-like DNA-binding domains"/>
    <property type="match status" value="1"/>
</dbReference>
<keyword evidence="1" id="KW-0238">DNA-binding</keyword>
<dbReference type="SUPFAM" id="SSF47413">
    <property type="entry name" value="lambda repressor-like DNA-binding domains"/>
    <property type="match status" value="1"/>
</dbReference>
<dbReference type="PANTHER" id="PTHR46558">
    <property type="entry name" value="TRACRIPTIONAL REGULATORY PROTEIN-RELATED-RELATED"/>
    <property type="match status" value="1"/>
</dbReference>
<dbReference type="PROSITE" id="PS50943">
    <property type="entry name" value="HTH_CROC1"/>
    <property type="match status" value="1"/>
</dbReference>
<dbReference type="InterPro" id="IPR001387">
    <property type="entry name" value="Cro/C1-type_HTH"/>
</dbReference>
<organism evidence="3 4">
    <name type="scientific">Solibacillus palustris</name>
    <dbReference type="NCBI Taxonomy" id="2908203"/>
    <lineage>
        <taxon>Bacteria</taxon>
        <taxon>Bacillati</taxon>
        <taxon>Bacillota</taxon>
        <taxon>Bacilli</taxon>
        <taxon>Bacillales</taxon>
        <taxon>Caryophanaceae</taxon>
        <taxon>Solibacillus</taxon>
    </lineage>
</organism>
<feature type="domain" description="HTH cro/C1-type" evidence="2">
    <location>
        <begin position="5"/>
        <end position="59"/>
    </location>
</feature>
<dbReference type="PANTHER" id="PTHR46558:SF4">
    <property type="entry name" value="DNA-BIDING PHAGE PROTEIN"/>
    <property type="match status" value="1"/>
</dbReference>
<dbReference type="EMBL" id="JAKZFC010000002">
    <property type="protein sequence ID" value="MCH7321745.1"/>
    <property type="molecule type" value="Genomic_DNA"/>
</dbReference>
<evidence type="ECO:0000313" key="4">
    <source>
        <dbReference type="Proteomes" id="UP001316087"/>
    </source>
</evidence>
<evidence type="ECO:0000313" key="3">
    <source>
        <dbReference type="EMBL" id="MCH7321745.1"/>
    </source>
</evidence>
<accession>A0ABS9UCL4</accession>
<sequence length="77" mass="9125">MRKKLIEQRKQHLLTQFELAKQLGISEVYVRKLERGSRNPSIALMIKFEEFFGLPMKELFPDIFLKVNDTECIKKLA</sequence>
<evidence type="ECO:0000256" key="1">
    <source>
        <dbReference type="ARBA" id="ARBA00023125"/>
    </source>
</evidence>
<keyword evidence="4" id="KW-1185">Reference proteome</keyword>
<evidence type="ECO:0000259" key="2">
    <source>
        <dbReference type="PROSITE" id="PS50943"/>
    </source>
</evidence>
<dbReference type="InterPro" id="IPR010982">
    <property type="entry name" value="Lambda_DNA-bd_dom_sf"/>
</dbReference>
<reference evidence="3 4" key="1">
    <citation type="submission" date="2022-03" db="EMBL/GenBank/DDBJ databases">
        <authorList>
            <person name="Jo J.-H."/>
            <person name="Im W.-T."/>
        </authorList>
    </citation>
    <scope>NUCLEOTIDE SEQUENCE [LARGE SCALE GENOMIC DNA]</scope>
    <source>
        <strain evidence="3 4">MA9</strain>
    </source>
</reference>
<name>A0ABS9UCL4_9BACL</name>
<comment type="caution">
    <text evidence="3">The sequence shown here is derived from an EMBL/GenBank/DDBJ whole genome shotgun (WGS) entry which is preliminary data.</text>
</comment>
<protein>
    <submittedName>
        <fullName evidence="3">Helix-turn-helix transcriptional regulator</fullName>
    </submittedName>
</protein>
<dbReference type="Proteomes" id="UP001316087">
    <property type="component" value="Unassembled WGS sequence"/>
</dbReference>
<dbReference type="Pfam" id="PF01381">
    <property type="entry name" value="HTH_3"/>
    <property type="match status" value="1"/>
</dbReference>
<dbReference type="CDD" id="cd00093">
    <property type="entry name" value="HTH_XRE"/>
    <property type="match status" value="1"/>
</dbReference>
<proteinExistence type="predicted"/>
<gene>
    <name evidence="3" type="ORF">LZ480_07545</name>
</gene>